<comment type="similarity">
    <text evidence="14">Belongs to the protein kinase superfamily. Ser/Thr protein kinase family. CDPK subfamily.</text>
</comment>
<accession>A0A078A5L8</accession>
<evidence type="ECO:0000256" key="10">
    <source>
        <dbReference type="ARBA" id="ARBA00022777"/>
    </source>
</evidence>
<keyword evidence="6" id="KW-0808">Transferase</keyword>
<dbReference type="InterPro" id="IPR000719">
    <property type="entry name" value="Prot_kinase_dom"/>
</dbReference>
<dbReference type="InterPro" id="IPR018247">
    <property type="entry name" value="EF_Hand_1_Ca_BS"/>
</dbReference>
<feature type="domain" description="EF-hand" evidence="19">
    <location>
        <begin position="353"/>
        <end position="388"/>
    </location>
</feature>
<dbReference type="InterPro" id="IPR001245">
    <property type="entry name" value="Ser-Thr/Tyr_kinase_cat_dom"/>
</dbReference>
<comment type="function">
    <text evidence="15">Plays a fundamental role in microtubule organizing center structure and function. Component of the infraciliary lattice (ICL) and the ciliary basal bodies.</text>
</comment>
<keyword evidence="11" id="KW-0106">Calcium</keyword>
<dbReference type="GO" id="GO:0005509">
    <property type="term" value="F:calcium ion binding"/>
    <property type="evidence" value="ECO:0007669"/>
    <property type="project" value="InterPro"/>
</dbReference>
<name>A0A078A5L8_STYLE</name>
<dbReference type="Pfam" id="PF13833">
    <property type="entry name" value="EF-hand_8"/>
    <property type="match status" value="1"/>
</dbReference>
<dbReference type="SMART" id="SM00054">
    <property type="entry name" value="EFh"/>
    <property type="match status" value="3"/>
</dbReference>
<reference evidence="20 21" key="1">
    <citation type="submission" date="2014-06" db="EMBL/GenBank/DDBJ databases">
        <authorList>
            <person name="Swart Estienne"/>
        </authorList>
    </citation>
    <scope>NUCLEOTIDE SEQUENCE [LARGE SCALE GENOMIC DNA]</scope>
    <source>
        <strain evidence="20 21">130c</strain>
    </source>
</reference>
<dbReference type="InterPro" id="IPR050205">
    <property type="entry name" value="CDPK_Ser/Thr_kinases"/>
</dbReference>
<dbReference type="PROSITE" id="PS00107">
    <property type="entry name" value="PROTEIN_KINASE_ATP"/>
    <property type="match status" value="1"/>
</dbReference>
<evidence type="ECO:0000256" key="13">
    <source>
        <dbReference type="ARBA" id="ARBA00023212"/>
    </source>
</evidence>
<dbReference type="InterPro" id="IPR017441">
    <property type="entry name" value="Protein_kinase_ATP_BS"/>
</dbReference>
<dbReference type="GO" id="GO:0005856">
    <property type="term" value="C:cytoskeleton"/>
    <property type="evidence" value="ECO:0007669"/>
    <property type="project" value="UniProtKB-SubCell"/>
</dbReference>
<sequence>MGCLQVKVTDNNSKKPIQPLNIQTADYRLISNVYTMTSKVLGAGNFGKVFLAHITQNEKFKVAIKTMPKKKIGDNIEKIKEEIRILAKLDHPNYLGGGDLFDKITSQNEQMNEVKAAHIMKKLFQAINHCHSLNVVHRDLKPENIMYTEDGEDIKIIDFGLSKLIQERTATMKTLVGTPYYVAPEVLQGQYGMECDNWSLGVIMYTLLSGYLPFYGTTPGEVFEKIKNGSVSFSQKEFQSISQSAKDLIISLLNKDKVKRFTCSQALQHAWFQEVKKDDSLHMKIELNIIDQLRNYKGISVLRKEAMSVLIKMLNSHEIDSLREAFQIIDKDQTGMINFEELKEALSSTGHNLTMNEIQQIIENVDYAGNGKINYSEFLAATIELKSVLTYEKLWALFKYFDTDNSGIITPQNLREAFAKTGKMLTEKEIQKILEQHSFIDNGGLNFDEFRLSQDKKAIDSNQIY</sequence>
<keyword evidence="5 17" id="KW-0723">Serine/threonine-protein kinase</keyword>
<evidence type="ECO:0000256" key="3">
    <source>
        <dbReference type="ARBA" id="ARBA00005253"/>
    </source>
</evidence>
<dbReference type="SMART" id="SM00220">
    <property type="entry name" value="S_TKc"/>
    <property type="match status" value="1"/>
</dbReference>
<gene>
    <name evidence="20" type="primary">Contig3261.g3485</name>
    <name evidence="20" type="ORF">STYLEM_6435</name>
</gene>
<evidence type="ECO:0000256" key="5">
    <source>
        <dbReference type="ARBA" id="ARBA00022527"/>
    </source>
</evidence>
<feature type="binding site" evidence="16">
    <location>
        <position position="70"/>
    </location>
    <ligand>
        <name>ATP</name>
        <dbReference type="ChEBI" id="CHEBI:30616"/>
    </ligand>
</feature>
<comment type="cofactor">
    <cofactor evidence="1">
        <name>Mg(2+)</name>
        <dbReference type="ChEBI" id="CHEBI:18420"/>
    </cofactor>
</comment>
<keyword evidence="8" id="KW-0677">Repeat</keyword>
<keyword evidence="12 16" id="KW-0067">ATP-binding</keyword>
<evidence type="ECO:0000256" key="4">
    <source>
        <dbReference type="ARBA" id="ARBA00022490"/>
    </source>
</evidence>
<dbReference type="AlphaFoldDB" id="A0A078A5L8"/>
<keyword evidence="9 16" id="KW-0547">Nucleotide-binding</keyword>
<dbReference type="GO" id="GO:0005524">
    <property type="term" value="F:ATP binding"/>
    <property type="evidence" value="ECO:0007669"/>
    <property type="project" value="UniProtKB-UniRule"/>
</dbReference>
<evidence type="ECO:0000256" key="11">
    <source>
        <dbReference type="ARBA" id="ARBA00022837"/>
    </source>
</evidence>
<dbReference type="PANTHER" id="PTHR24349">
    <property type="entry name" value="SERINE/THREONINE-PROTEIN KINASE"/>
    <property type="match status" value="1"/>
</dbReference>
<evidence type="ECO:0000256" key="2">
    <source>
        <dbReference type="ARBA" id="ARBA00004245"/>
    </source>
</evidence>
<comment type="similarity">
    <text evidence="3">Belongs to the centrin family.</text>
</comment>
<dbReference type="OMA" id="IGFDAFC"/>
<dbReference type="SUPFAM" id="SSF47473">
    <property type="entry name" value="EF-hand"/>
    <property type="match status" value="1"/>
</dbReference>
<dbReference type="FunFam" id="1.10.238.10:FF:000178">
    <property type="entry name" value="Calmodulin-2 A"/>
    <property type="match status" value="1"/>
</dbReference>
<dbReference type="Pfam" id="PF07714">
    <property type="entry name" value="PK_Tyr_Ser-Thr"/>
    <property type="match status" value="1"/>
</dbReference>
<dbReference type="Gene3D" id="1.10.510.10">
    <property type="entry name" value="Transferase(Phosphotransferase) domain 1"/>
    <property type="match status" value="1"/>
</dbReference>
<dbReference type="InterPro" id="IPR002048">
    <property type="entry name" value="EF_hand_dom"/>
</dbReference>
<protein>
    <submittedName>
        <fullName evidence="20">Protein kinase domain containing protein</fullName>
    </submittedName>
</protein>
<comment type="subcellular location">
    <subcellularLocation>
        <location evidence="2">Cytoplasm</location>
        <location evidence="2">Cytoskeleton</location>
    </subcellularLocation>
</comment>
<organism evidence="20 21">
    <name type="scientific">Stylonychia lemnae</name>
    <name type="common">Ciliate</name>
    <dbReference type="NCBI Taxonomy" id="5949"/>
    <lineage>
        <taxon>Eukaryota</taxon>
        <taxon>Sar</taxon>
        <taxon>Alveolata</taxon>
        <taxon>Ciliophora</taxon>
        <taxon>Intramacronucleata</taxon>
        <taxon>Spirotrichea</taxon>
        <taxon>Stichotrichia</taxon>
        <taxon>Sporadotrichida</taxon>
        <taxon>Oxytrichidae</taxon>
        <taxon>Stylonychinae</taxon>
        <taxon>Stylonychia</taxon>
    </lineage>
</organism>
<dbReference type="PROSITE" id="PS50011">
    <property type="entry name" value="PROTEIN_KINASE_DOM"/>
    <property type="match status" value="1"/>
</dbReference>
<dbReference type="CDD" id="cd05117">
    <property type="entry name" value="STKc_CAMK"/>
    <property type="match status" value="1"/>
</dbReference>
<dbReference type="Pfam" id="PF13499">
    <property type="entry name" value="EF-hand_7"/>
    <property type="match status" value="1"/>
</dbReference>
<evidence type="ECO:0000259" key="18">
    <source>
        <dbReference type="PROSITE" id="PS50011"/>
    </source>
</evidence>
<dbReference type="Proteomes" id="UP000039865">
    <property type="component" value="Unassembled WGS sequence"/>
</dbReference>
<keyword evidence="10 20" id="KW-0418">Kinase</keyword>
<dbReference type="InParanoid" id="A0A078A5L8"/>
<evidence type="ECO:0000256" key="16">
    <source>
        <dbReference type="PROSITE-ProRule" id="PRU10141"/>
    </source>
</evidence>
<dbReference type="Gene3D" id="3.30.200.20">
    <property type="entry name" value="Phosphorylase Kinase, domain 1"/>
    <property type="match status" value="1"/>
</dbReference>
<dbReference type="PROSITE" id="PS50222">
    <property type="entry name" value="EF_HAND_2"/>
    <property type="match status" value="3"/>
</dbReference>
<evidence type="ECO:0000259" key="19">
    <source>
        <dbReference type="PROSITE" id="PS50222"/>
    </source>
</evidence>
<evidence type="ECO:0000313" key="21">
    <source>
        <dbReference type="Proteomes" id="UP000039865"/>
    </source>
</evidence>
<proteinExistence type="inferred from homology"/>
<evidence type="ECO:0000256" key="17">
    <source>
        <dbReference type="RuleBase" id="RU000304"/>
    </source>
</evidence>
<dbReference type="EMBL" id="CCKQ01006186">
    <property type="protein sequence ID" value="CDW77474.1"/>
    <property type="molecule type" value="Genomic_DNA"/>
</dbReference>
<dbReference type="InterPro" id="IPR011009">
    <property type="entry name" value="Kinase-like_dom_sf"/>
</dbReference>
<dbReference type="InterPro" id="IPR008271">
    <property type="entry name" value="Ser/Thr_kinase_AS"/>
</dbReference>
<dbReference type="PROSITE" id="PS00108">
    <property type="entry name" value="PROTEIN_KINASE_ST"/>
    <property type="match status" value="1"/>
</dbReference>
<dbReference type="Gene3D" id="1.10.238.10">
    <property type="entry name" value="EF-hand"/>
    <property type="match status" value="2"/>
</dbReference>
<keyword evidence="4" id="KW-0963">Cytoplasm</keyword>
<dbReference type="OrthoDB" id="40902at2759"/>
<evidence type="ECO:0000256" key="6">
    <source>
        <dbReference type="ARBA" id="ARBA00022679"/>
    </source>
</evidence>
<evidence type="ECO:0000256" key="1">
    <source>
        <dbReference type="ARBA" id="ARBA00001946"/>
    </source>
</evidence>
<evidence type="ECO:0000256" key="9">
    <source>
        <dbReference type="ARBA" id="ARBA00022741"/>
    </source>
</evidence>
<keyword evidence="21" id="KW-1185">Reference proteome</keyword>
<keyword evidence="7" id="KW-0479">Metal-binding</keyword>
<dbReference type="GO" id="GO:0004674">
    <property type="term" value="F:protein serine/threonine kinase activity"/>
    <property type="evidence" value="ECO:0007669"/>
    <property type="project" value="UniProtKB-KW"/>
</dbReference>
<evidence type="ECO:0000256" key="14">
    <source>
        <dbReference type="ARBA" id="ARBA00024334"/>
    </source>
</evidence>
<feature type="domain" description="EF-hand" evidence="19">
    <location>
        <begin position="389"/>
        <end position="424"/>
    </location>
</feature>
<dbReference type="PROSITE" id="PS00018">
    <property type="entry name" value="EF_HAND_1"/>
    <property type="match status" value="1"/>
</dbReference>
<evidence type="ECO:0000256" key="12">
    <source>
        <dbReference type="ARBA" id="ARBA00022840"/>
    </source>
</evidence>
<dbReference type="Pfam" id="PF00069">
    <property type="entry name" value="Pkinase"/>
    <property type="match status" value="1"/>
</dbReference>
<feature type="domain" description="Protein kinase" evidence="18">
    <location>
        <begin position="35"/>
        <end position="272"/>
    </location>
</feature>
<evidence type="ECO:0000256" key="15">
    <source>
        <dbReference type="ARBA" id="ARBA00025692"/>
    </source>
</evidence>
<dbReference type="SUPFAM" id="SSF56112">
    <property type="entry name" value="Protein kinase-like (PK-like)"/>
    <property type="match status" value="1"/>
</dbReference>
<evidence type="ECO:0000313" key="20">
    <source>
        <dbReference type="EMBL" id="CDW77474.1"/>
    </source>
</evidence>
<keyword evidence="13" id="KW-0206">Cytoskeleton</keyword>
<evidence type="ECO:0000256" key="7">
    <source>
        <dbReference type="ARBA" id="ARBA00022723"/>
    </source>
</evidence>
<dbReference type="InterPro" id="IPR011992">
    <property type="entry name" value="EF-hand-dom_pair"/>
</dbReference>
<feature type="domain" description="EF-hand" evidence="19">
    <location>
        <begin position="317"/>
        <end position="352"/>
    </location>
</feature>
<evidence type="ECO:0000256" key="8">
    <source>
        <dbReference type="ARBA" id="ARBA00022737"/>
    </source>
</evidence>